<dbReference type="GO" id="GO:0000221">
    <property type="term" value="C:vacuolar proton-transporting V-type ATPase, V1 domain"/>
    <property type="evidence" value="ECO:0007669"/>
    <property type="project" value="TreeGrafter"/>
</dbReference>
<proteinExistence type="inferred from homology"/>
<dbReference type="PANTHER" id="PTHR10137">
    <property type="entry name" value="V-TYPE PROTON ATPASE SUBUNIT C"/>
    <property type="match status" value="1"/>
</dbReference>
<evidence type="ECO:0000256" key="6">
    <source>
        <dbReference type="RuleBase" id="RU364010"/>
    </source>
</evidence>
<gene>
    <name evidence="7" type="ORF">D9615_005199</name>
</gene>
<evidence type="ECO:0000256" key="4">
    <source>
        <dbReference type="ARBA" id="ARBA00023065"/>
    </source>
</evidence>
<dbReference type="Pfam" id="PF03223">
    <property type="entry name" value="V-ATPase_C"/>
    <property type="match status" value="1"/>
</dbReference>
<dbReference type="EMBL" id="JAACJP010000023">
    <property type="protein sequence ID" value="KAF5377604.1"/>
    <property type="molecule type" value="Genomic_DNA"/>
</dbReference>
<comment type="subunit">
    <text evidence="6">V-ATPase is a heteromultimeric enzyme composed of a peripheral catalytic V1 complex (components A to H) attached to an integral membrane V0 proton pore complex.</text>
</comment>
<dbReference type="CDD" id="cd14785">
    <property type="entry name" value="V-ATPase_C"/>
    <property type="match status" value="1"/>
</dbReference>
<dbReference type="PANTHER" id="PTHR10137:SF0">
    <property type="entry name" value="V-TYPE PROTON ATPASE SUBUNIT C"/>
    <property type="match status" value="1"/>
</dbReference>
<dbReference type="OrthoDB" id="6605928at2759"/>
<protein>
    <recommendedName>
        <fullName evidence="6">V-type proton ATPase subunit C</fullName>
    </recommendedName>
</protein>
<comment type="function">
    <text evidence="6">Subunit of the V1 complex of vacuolar(H+)-ATPase (V-ATPase), a multisubunit enzyme composed of a peripheral complex (V1) that hydrolyzes ATP and a membrane integral complex (V0) that translocates protons. V-ATPase is responsible for acidifying and maintaining the pH of intracellular compartments and in some cell types, is targeted to the plasma membrane, where it is responsible for acidifying the extracellular environment. Subunit C is necessary for the assembly of the catalytic sector of the enzyme and is likely to have a specific function in its catalytic activity.</text>
</comment>
<keyword evidence="8" id="KW-1185">Reference proteome</keyword>
<comment type="caution">
    <text evidence="7">The sequence shown here is derived from an EMBL/GenBank/DDBJ whole genome shotgun (WGS) entry which is preliminary data.</text>
</comment>
<dbReference type="FunFam" id="3.30.70.100:FF:000002">
    <property type="entry name" value="V-type proton ATPase subunit C"/>
    <property type="match status" value="1"/>
</dbReference>
<evidence type="ECO:0000256" key="5">
    <source>
        <dbReference type="ARBA" id="ARBA00053565"/>
    </source>
</evidence>
<dbReference type="GO" id="GO:0046961">
    <property type="term" value="F:proton-transporting ATPase activity, rotational mechanism"/>
    <property type="evidence" value="ECO:0007669"/>
    <property type="project" value="InterPro"/>
</dbReference>
<evidence type="ECO:0000256" key="3">
    <source>
        <dbReference type="ARBA" id="ARBA00022781"/>
    </source>
</evidence>
<dbReference type="InterPro" id="IPR004907">
    <property type="entry name" value="ATPase_V1-cplx_csu"/>
</dbReference>
<dbReference type="SUPFAM" id="SSF118203">
    <property type="entry name" value="Vacuolar ATP synthase subunit C"/>
    <property type="match status" value="1"/>
</dbReference>
<evidence type="ECO:0000256" key="2">
    <source>
        <dbReference type="ARBA" id="ARBA00022448"/>
    </source>
</evidence>
<keyword evidence="2 6" id="KW-0813">Transport</keyword>
<accession>A0A8H5M1X2</accession>
<keyword evidence="4 6" id="KW-0406">Ion transport</keyword>
<dbReference type="InterPro" id="IPR036132">
    <property type="entry name" value="Vac_ATP_synth_c_sf"/>
</dbReference>
<dbReference type="Gene3D" id="3.30.70.100">
    <property type="match status" value="1"/>
</dbReference>
<evidence type="ECO:0000313" key="8">
    <source>
        <dbReference type="Proteomes" id="UP000565441"/>
    </source>
</evidence>
<dbReference type="Gene3D" id="3.30.70.1180">
    <property type="entry name" value="Vacuolar atp synthase subunit c, domain 1"/>
    <property type="match status" value="1"/>
</dbReference>
<dbReference type="AlphaFoldDB" id="A0A8H5M1X2"/>
<evidence type="ECO:0000313" key="7">
    <source>
        <dbReference type="EMBL" id="KAF5377604.1"/>
    </source>
</evidence>
<name>A0A8H5M1X2_9AGAR</name>
<sequence length="389" mass="44580">MPSDQSTWLIAVPNDGEAEGLFQELHSKLSHLSKFTGLAQFEIPSFKTGTLDSLIALSEDIPKQDTFFTATVAKTVDTLRSLLNNDPAKLAQHILINEKGVDDYLLKGWKWDEGRYGVQKGLREIVDSLGKEMASIDNAMKAKLNNYNLVKGSLTQMQRKKMGNLSVRSLADVVSKDDFVQDSEYLETLLVAVPRALVKEWHSKYERLTSMVVPRSSTLISSDDEYSLFGVVIFRRVHDEFVQTCRENKFIVRDFVYSEEQLIKQREELDTADTTEKELWTELLRLSRTNFSESFQILVHLKVLRLFVESVLRYGLPANYIGLVVKPDPKATKKTFNVLQTHFTYLGPRSNRSTKGKKGEGQEFIGEYQSLMDQDFFDFVLFEVPWIVY</sequence>
<dbReference type="Proteomes" id="UP000565441">
    <property type="component" value="Unassembled WGS sequence"/>
</dbReference>
<organism evidence="7 8">
    <name type="scientific">Tricholomella constricta</name>
    <dbReference type="NCBI Taxonomy" id="117010"/>
    <lineage>
        <taxon>Eukaryota</taxon>
        <taxon>Fungi</taxon>
        <taxon>Dikarya</taxon>
        <taxon>Basidiomycota</taxon>
        <taxon>Agaricomycotina</taxon>
        <taxon>Agaricomycetes</taxon>
        <taxon>Agaricomycetidae</taxon>
        <taxon>Agaricales</taxon>
        <taxon>Tricholomatineae</taxon>
        <taxon>Lyophyllaceae</taxon>
        <taxon>Tricholomella</taxon>
    </lineage>
</organism>
<evidence type="ECO:0000256" key="1">
    <source>
        <dbReference type="ARBA" id="ARBA00006138"/>
    </source>
</evidence>
<keyword evidence="3 6" id="KW-0375">Hydrogen ion transport</keyword>
<reference evidence="7 8" key="1">
    <citation type="journal article" date="2020" name="ISME J.">
        <title>Uncovering the hidden diversity of litter-decomposition mechanisms in mushroom-forming fungi.</title>
        <authorList>
            <person name="Floudas D."/>
            <person name="Bentzer J."/>
            <person name="Ahren D."/>
            <person name="Johansson T."/>
            <person name="Persson P."/>
            <person name="Tunlid A."/>
        </authorList>
    </citation>
    <scope>NUCLEOTIDE SEQUENCE [LARGE SCALE GENOMIC DNA]</scope>
    <source>
        <strain evidence="7 8">CBS 661.87</strain>
    </source>
</reference>
<comment type="similarity">
    <text evidence="1 6">Belongs to the V-ATPase C subunit family.</text>
</comment>
<comment type="function">
    <text evidence="5">Subunit of the V1 complex of vacuolar(H+)-ATPase (V-ATPase), a multisubunit enzyme composed of a peripheral complex (V1) that hydrolyzes ATP and a membrane integral complex (V0) that translocates protons. V-ATPase is responsible for acidifying and maintaining the pH of intracellular compartments. Subunit C is necessary for the assembly of the catalytic sector of the enzyme and is likely to have a specific function in its catalytic activity. Reversibly leaves the enzyme after glucose depletion, causing the catalytic subcomplex V1 to detach from the V0 section.</text>
</comment>
<dbReference type="Gene3D" id="1.20.1460.10">
    <property type="entry name" value="subunit c (vma5p) of the yeast v-atpase, domain 2"/>
    <property type="match status" value="1"/>
</dbReference>